<dbReference type="Pfam" id="PF26188">
    <property type="entry name" value="RESC6"/>
    <property type="match status" value="1"/>
</dbReference>
<dbReference type="EMBL" id="JATAAI010000049">
    <property type="protein sequence ID" value="KAK1733454.1"/>
    <property type="molecule type" value="Genomic_DNA"/>
</dbReference>
<dbReference type="GO" id="GO:0005759">
    <property type="term" value="C:mitochondrial matrix"/>
    <property type="evidence" value="ECO:0007669"/>
    <property type="project" value="TreeGrafter"/>
</dbReference>
<gene>
    <name evidence="2" type="ORF">QTG54_015869</name>
</gene>
<dbReference type="InterPro" id="IPR013584">
    <property type="entry name" value="RAP"/>
</dbReference>
<dbReference type="SMART" id="SM00952">
    <property type="entry name" value="RAP"/>
    <property type="match status" value="1"/>
</dbReference>
<dbReference type="InterPro" id="IPR058917">
    <property type="entry name" value="RESC6_dom"/>
</dbReference>
<organism evidence="2 3">
    <name type="scientific">Skeletonema marinoi</name>
    <dbReference type="NCBI Taxonomy" id="267567"/>
    <lineage>
        <taxon>Eukaryota</taxon>
        <taxon>Sar</taxon>
        <taxon>Stramenopiles</taxon>
        <taxon>Ochrophyta</taxon>
        <taxon>Bacillariophyta</taxon>
        <taxon>Coscinodiscophyceae</taxon>
        <taxon>Thalassiosirophycidae</taxon>
        <taxon>Thalassiosirales</taxon>
        <taxon>Skeletonemataceae</taxon>
        <taxon>Skeletonema</taxon>
        <taxon>Skeletonema marinoi-dohrnii complex</taxon>
    </lineage>
</organism>
<sequence>MKDLHSVEEVILTAYEHRDVMSRRDFSAVWARIPQLVSRRQPRHQPNPSSHEELLSKDDTRRMLYKIFDDTTNAIEDCDMRELTGTILGMAKIVTILRRQGNRKGEDSSRVILRELLLNKDIKPKVELFQSFANASMIKLDQFDARHLSNLAYAFALIDFDDGSDLFDHIANEAVAKTNEFKPQELSNMVWAYATMNRPHAVLFESIGDRIVASKHLKEFRPQTLKDTVWAYAKAGVSHPKLFEKVANHVMSYDSLDEFKPQELSNTVWSYAKAGVRHPELFEKVGNHIVESNSLSRYEPQACSNIVWAYATSDVPHPALFRKMANHIVALDRLVRFEPQALSNTLWAYATAGVSHPKLFQKMAHAALGKLDRFTHPQDFSNTVWACAKAGFRHPKLFDKMANQFVGLDSFHQFEPQALSNTTWAFATAQVSHLDLFENVSTAAIQRKGEFNNPQHIANLMWAYATMGIVDKQLFSSFVPTAAKLMESYNNQALANIAWAYAVANVDAPTLFNDIFINECVEKKDGFENAALFQLHQWHLWQTKENSNTGLPQDLLDSSYNVFTSEDPTVSKLQEDVVAQLSSIGLDPQEEVLMDSGYSIDALVEVNGKKVGVEVDGPYHFIGKGTSPLGSTILKRRQVPSIDGIELVSVPYWEWNELLGKDEVKRQDYLRKLLGLVEDNRNDT</sequence>
<dbReference type="PANTHER" id="PTHR21228:SF40">
    <property type="entry name" value="LD45607P"/>
    <property type="match status" value="1"/>
</dbReference>
<dbReference type="Pfam" id="PF08373">
    <property type="entry name" value="RAP"/>
    <property type="match status" value="1"/>
</dbReference>
<evidence type="ECO:0000313" key="3">
    <source>
        <dbReference type="Proteomes" id="UP001224775"/>
    </source>
</evidence>
<protein>
    <submittedName>
        <fullName evidence="2">RAP domain-containing protein</fullName>
    </submittedName>
</protein>
<reference evidence="2" key="1">
    <citation type="submission" date="2023-06" db="EMBL/GenBank/DDBJ databases">
        <title>Survivors Of The Sea: Transcriptome response of Skeletonema marinoi to long-term dormancy.</title>
        <authorList>
            <person name="Pinder M.I.M."/>
            <person name="Kourtchenko O."/>
            <person name="Robertson E.K."/>
            <person name="Larsson T."/>
            <person name="Maumus F."/>
            <person name="Osuna-Cruz C.M."/>
            <person name="Vancaester E."/>
            <person name="Stenow R."/>
            <person name="Vandepoele K."/>
            <person name="Ploug H."/>
            <person name="Bruchert V."/>
            <person name="Godhe A."/>
            <person name="Topel M."/>
        </authorList>
    </citation>
    <scope>NUCLEOTIDE SEQUENCE</scope>
    <source>
        <strain evidence="2">R05AC</strain>
    </source>
</reference>
<dbReference type="AlphaFoldDB" id="A0AAD9D586"/>
<dbReference type="GO" id="GO:0044528">
    <property type="term" value="P:regulation of mitochondrial mRNA stability"/>
    <property type="evidence" value="ECO:0007669"/>
    <property type="project" value="TreeGrafter"/>
</dbReference>
<evidence type="ECO:0000259" key="1">
    <source>
        <dbReference type="PROSITE" id="PS51286"/>
    </source>
</evidence>
<dbReference type="GO" id="GO:0000963">
    <property type="term" value="P:mitochondrial RNA processing"/>
    <property type="evidence" value="ECO:0007669"/>
    <property type="project" value="TreeGrafter"/>
</dbReference>
<evidence type="ECO:0000313" key="2">
    <source>
        <dbReference type="EMBL" id="KAK1733454.1"/>
    </source>
</evidence>
<name>A0AAD9D586_9STRA</name>
<comment type="caution">
    <text evidence="2">The sequence shown here is derived from an EMBL/GenBank/DDBJ whole genome shotgun (WGS) entry which is preliminary data.</text>
</comment>
<dbReference type="Proteomes" id="UP001224775">
    <property type="component" value="Unassembled WGS sequence"/>
</dbReference>
<accession>A0AAD9D586</accession>
<dbReference type="GO" id="GO:0003723">
    <property type="term" value="F:RNA binding"/>
    <property type="evidence" value="ECO:0007669"/>
    <property type="project" value="TreeGrafter"/>
</dbReference>
<dbReference type="PROSITE" id="PS51286">
    <property type="entry name" value="RAP"/>
    <property type="match status" value="1"/>
</dbReference>
<feature type="domain" description="RAP" evidence="1">
    <location>
        <begin position="611"/>
        <end position="672"/>
    </location>
</feature>
<dbReference type="GO" id="GO:0035770">
    <property type="term" value="C:ribonucleoprotein granule"/>
    <property type="evidence" value="ECO:0007669"/>
    <property type="project" value="TreeGrafter"/>
</dbReference>
<dbReference type="InterPro" id="IPR050870">
    <property type="entry name" value="FAST_kinase"/>
</dbReference>
<proteinExistence type="predicted"/>
<keyword evidence="3" id="KW-1185">Reference proteome</keyword>
<dbReference type="PANTHER" id="PTHR21228">
    <property type="entry name" value="FAST LEU-RICH DOMAIN-CONTAINING"/>
    <property type="match status" value="1"/>
</dbReference>